<dbReference type="RefSeq" id="WP_378228023.1">
    <property type="nucleotide sequence ID" value="NZ_JBHSLL010000012.1"/>
</dbReference>
<feature type="domain" description="Exonuclease" evidence="1">
    <location>
        <begin position="2"/>
        <end position="171"/>
    </location>
</feature>
<reference evidence="3" key="1">
    <citation type="journal article" date="2019" name="Int. J. Syst. Evol. Microbiol.">
        <title>The Global Catalogue of Microorganisms (GCM) 10K type strain sequencing project: providing services to taxonomists for standard genome sequencing and annotation.</title>
        <authorList>
            <consortium name="The Broad Institute Genomics Platform"/>
            <consortium name="The Broad Institute Genome Sequencing Center for Infectious Disease"/>
            <person name="Wu L."/>
            <person name="Ma J."/>
        </authorList>
    </citation>
    <scope>NUCLEOTIDE SEQUENCE [LARGE SCALE GENOMIC DNA]</scope>
    <source>
        <strain evidence="3">CGMCC 4.1415</strain>
    </source>
</reference>
<evidence type="ECO:0000313" key="2">
    <source>
        <dbReference type="EMBL" id="MFC5385144.1"/>
    </source>
</evidence>
<dbReference type="PANTHER" id="PTHR30231">
    <property type="entry name" value="DNA POLYMERASE III SUBUNIT EPSILON"/>
    <property type="match status" value="1"/>
</dbReference>
<dbReference type="SMART" id="SM00479">
    <property type="entry name" value="EXOIII"/>
    <property type="match status" value="1"/>
</dbReference>
<comment type="caution">
    <text evidence="2">The sequence shown here is derived from an EMBL/GenBank/DDBJ whole genome shotgun (WGS) entry which is preliminary data.</text>
</comment>
<dbReference type="EMBL" id="JBHSLL010000012">
    <property type="protein sequence ID" value="MFC5385144.1"/>
    <property type="molecule type" value="Genomic_DNA"/>
</dbReference>
<dbReference type="GO" id="GO:0004527">
    <property type="term" value="F:exonuclease activity"/>
    <property type="evidence" value="ECO:0007669"/>
    <property type="project" value="UniProtKB-KW"/>
</dbReference>
<name>A0ABW0GVL7_9HYPH</name>
<accession>A0ABW0GVL7</accession>
<dbReference type="Pfam" id="PF00929">
    <property type="entry name" value="RNase_T"/>
    <property type="match status" value="1"/>
</dbReference>
<dbReference type="PANTHER" id="PTHR30231:SF41">
    <property type="entry name" value="DNA POLYMERASE III SUBUNIT EPSILON"/>
    <property type="match status" value="1"/>
</dbReference>
<evidence type="ECO:0000313" key="3">
    <source>
        <dbReference type="Proteomes" id="UP001596016"/>
    </source>
</evidence>
<dbReference type="InterPro" id="IPR036397">
    <property type="entry name" value="RNaseH_sf"/>
</dbReference>
<keyword evidence="2" id="KW-0269">Exonuclease</keyword>
<protein>
    <submittedName>
        <fullName evidence="2">Exonuclease domain-containing protein</fullName>
    </submittedName>
</protein>
<dbReference type="Gene3D" id="3.30.420.10">
    <property type="entry name" value="Ribonuclease H-like superfamily/Ribonuclease H"/>
    <property type="match status" value="1"/>
</dbReference>
<proteinExistence type="predicted"/>
<dbReference type="InterPro" id="IPR012337">
    <property type="entry name" value="RNaseH-like_sf"/>
</dbReference>
<dbReference type="InterPro" id="IPR013520">
    <property type="entry name" value="Ribonucl_H"/>
</dbReference>
<dbReference type="CDD" id="cd06127">
    <property type="entry name" value="DEDDh"/>
    <property type="match status" value="1"/>
</dbReference>
<keyword evidence="2" id="KW-0540">Nuclease</keyword>
<evidence type="ECO:0000259" key="1">
    <source>
        <dbReference type="SMART" id="SM00479"/>
    </source>
</evidence>
<dbReference type="SUPFAM" id="SSF53098">
    <property type="entry name" value="Ribonuclease H-like"/>
    <property type="match status" value="1"/>
</dbReference>
<sequence>MKIRVIDFETTGLPEDQTKAICEIGWTDVTDDWKVDGPHAMLVNPGHPIPAVTRAIHHISDADVANAISPDVACAKLMDGMEPGDVFAAHNAKFEQAFFGGGQHSWICTLQCARHLFPDAPGHSNQVLRYHLGIDDEDDFDVAASMPPHRAGPDTLVTAFILRRLIFASSVAQLVDLTTAPVVLQTITFGKHRGMRWADLPRDYLKWIAFKSELGPDEKHTARHILGEG</sequence>
<gene>
    <name evidence="2" type="ORF">ACFPLB_04090</name>
</gene>
<keyword evidence="2" id="KW-0378">Hydrolase</keyword>
<organism evidence="2 3">
    <name type="scientific">Aquamicrobium segne</name>
    <dbReference type="NCBI Taxonomy" id="469547"/>
    <lineage>
        <taxon>Bacteria</taxon>
        <taxon>Pseudomonadati</taxon>
        <taxon>Pseudomonadota</taxon>
        <taxon>Alphaproteobacteria</taxon>
        <taxon>Hyphomicrobiales</taxon>
        <taxon>Phyllobacteriaceae</taxon>
        <taxon>Aquamicrobium</taxon>
    </lineage>
</organism>
<dbReference type="Proteomes" id="UP001596016">
    <property type="component" value="Unassembled WGS sequence"/>
</dbReference>
<keyword evidence="3" id="KW-1185">Reference proteome</keyword>